<keyword evidence="3 6" id="KW-0812">Transmembrane</keyword>
<dbReference type="GO" id="GO:0005384">
    <property type="term" value="F:manganese ion transmembrane transporter activity"/>
    <property type="evidence" value="ECO:0007669"/>
    <property type="project" value="TreeGrafter"/>
</dbReference>
<evidence type="ECO:0000256" key="4">
    <source>
        <dbReference type="ARBA" id="ARBA00022989"/>
    </source>
</evidence>
<evidence type="ECO:0000256" key="3">
    <source>
        <dbReference type="ARBA" id="ARBA00022692"/>
    </source>
</evidence>
<feature type="transmembrane region" description="Helical" evidence="6">
    <location>
        <begin position="191"/>
        <end position="210"/>
    </location>
</feature>
<protein>
    <submittedName>
        <fullName evidence="7">Nramp family divalent metal transporter</fullName>
    </submittedName>
</protein>
<dbReference type="EMBL" id="JAHJDP010000087">
    <property type="protein sequence ID" value="MBU2692272.1"/>
    <property type="molecule type" value="Genomic_DNA"/>
</dbReference>
<comment type="subcellular location">
    <subcellularLocation>
        <location evidence="1">Membrane</location>
        <topology evidence="1">Multi-pass membrane protein</topology>
    </subcellularLocation>
</comment>
<dbReference type="InterPro" id="IPR001046">
    <property type="entry name" value="NRAMP_fam"/>
</dbReference>
<reference evidence="7" key="1">
    <citation type="submission" date="2021-05" db="EMBL/GenBank/DDBJ databases">
        <title>Energy efficiency and biological interactions define the core microbiome of deep oligotrophic groundwater.</title>
        <authorList>
            <person name="Mehrshad M."/>
            <person name="Lopez-Fernandez M."/>
            <person name="Bell E."/>
            <person name="Bernier-Latmani R."/>
            <person name="Bertilsson S."/>
            <person name="Dopson M."/>
        </authorList>
    </citation>
    <scope>NUCLEOTIDE SEQUENCE</scope>
    <source>
        <strain evidence="7">Modern_marine.mb.64</strain>
    </source>
</reference>
<keyword evidence="4 6" id="KW-1133">Transmembrane helix</keyword>
<dbReference type="Proteomes" id="UP000777784">
    <property type="component" value="Unassembled WGS sequence"/>
</dbReference>
<feature type="transmembrane region" description="Helical" evidence="6">
    <location>
        <begin position="124"/>
        <end position="142"/>
    </location>
</feature>
<evidence type="ECO:0000313" key="7">
    <source>
        <dbReference type="EMBL" id="MBU2692272.1"/>
    </source>
</evidence>
<evidence type="ECO:0000256" key="2">
    <source>
        <dbReference type="ARBA" id="ARBA00022448"/>
    </source>
</evidence>
<feature type="transmembrane region" description="Helical" evidence="6">
    <location>
        <begin position="239"/>
        <end position="261"/>
    </location>
</feature>
<organism evidence="7 8">
    <name type="scientific">Eiseniibacteriota bacterium</name>
    <dbReference type="NCBI Taxonomy" id="2212470"/>
    <lineage>
        <taxon>Bacteria</taxon>
        <taxon>Candidatus Eiseniibacteriota</taxon>
    </lineage>
</organism>
<dbReference type="PANTHER" id="PTHR11706">
    <property type="entry name" value="SOLUTE CARRIER PROTEIN FAMILY 11 MEMBER"/>
    <property type="match status" value="1"/>
</dbReference>
<feature type="transmembrane region" description="Helical" evidence="6">
    <location>
        <begin position="149"/>
        <end position="171"/>
    </location>
</feature>
<feature type="transmembrane region" description="Helical" evidence="6">
    <location>
        <begin position="325"/>
        <end position="345"/>
    </location>
</feature>
<feature type="transmembrane region" description="Helical" evidence="6">
    <location>
        <begin position="351"/>
        <end position="374"/>
    </location>
</feature>
<dbReference type="PANTHER" id="PTHR11706:SF33">
    <property type="entry name" value="NATURAL RESISTANCE-ASSOCIATED MACROPHAGE PROTEIN 2"/>
    <property type="match status" value="1"/>
</dbReference>
<dbReference type="AlphaFoldDB" id="A0A948W4J0"/>
<feature type="transmembrane region" description="Helical" evidence="6">
    <location>
        <begin position="386"/>
        <end position="409"/>
    </location>
</feature>
<dbReference type="NCBIfam" id="NF037982">
    <property type="entry name" value="Nramp_1"/>
    <property type="match status" value="1"/>
</dbReference>
<gene>
    <name evidence="7" type="ORF">KJ970_15220</name>
</gene>
<feature type="transmembrane region" description="Helical" evidence="6">
    <location>
        <begin position="51"/>
        <end position="73"/>
    </location>
</feature>
<accession>A0A948W4J0</accession>
<sequence length="416" mass="45119">MTAVTETKKGFPFKTILSFLGPGFLVTVGFIDPGNWATNIEGGSKFGYDLLWVITLSTVMLIVIQNMAAKLGIATGKSLAVNIRERFSRPVSAFLGLTIVLACVATDVAELLGGAIGFNLLFGMPLWLGALLTVLLEVFLIISQRYHRLEAIIIGFLGVIGLCYLVEVLIVKPDWAQLAPSLIIPNVNRSSIYVAMAILGAVVMPHNIFLHSNVIHSRKWGVSEGERLTLLRYEKIDTLAAMLLGWVVNSAMIIVAAAVFFRHHIVVDSIEQASATLTPLAGPVAGFLFALALVFAGVGSSVTSSMAEVNVITGFLGKPEDPRTLLYRVSVFITAIPSFMIILFSMDTFRILIFSQVVLSIQLPFTLIPLLIICRDKNLMGRFRSGRIEFTAAIVISAIVIILNIYLLYSTISGGG</sequence>
<evidence type="ECO:0000256" key="6">
    <source>
        <dbReference type="SAM" id="Phobius"/>
    </source>
</evidence>
<evidence type="ECO:0000256" key="5">
    <source>
        <dbReference type="ARBA" id="ARBA00023136"/>
    </source>
</evidence>
<keyword evidence="5 6" id="KW-0472">Membrane</keyword>
<proteinExistence type="predicted"/>
<name>A0A948W4J0_UNCEI</name>
<dbReference type="GO" id="GO:0034755">
    <property type="term" value="P:iron ion transmembrane transport"/>
    <property type="evidence" value="ECO:0007669"/>
    <property type="project" value="TreeGrafter"/>
</dbReference>
<dbReference type="GO" id="GO:0015086">
    <property type="term" value="F:cadmium ion transmembrane transporter activity"/>
    <property type="evidence" value="ECO:0007669"/>
    <property type="project" value="TreeGrafter"/>
</dbReference>
<dbReference type="Pfam" id="PF01566">
    <property type="entry name" value="Nramp"/>
    <property type="match status" value="1"/>
</dbReference>
<feature type="transmembrane region" description="Helical" evidence="6">
    <location>
        <begin position="12"/>
        <end position="31"/>
    </location>
</feature>
<feature type="transmembrane region" description="Helical" evidence="6">
    <location>
        <begin position="281"/>
        <end position="304"/>
    </location>
</feature>
<evidence type="ECO:0000313" key="8">
    <source>
        <dbReference type="Proteomes" id="UP000777784"/>
    </source>
</evidence>
<feature type="transmembrane region" description="Helical" evidence="6">
    <location>
        <begin position="94"/>
        <end position="118"/>
    </location>
</feature>
<comment type="caution">
    <text evidence="7">The sequence shown here is derived from an EMBL/GenBank/DDBJ whole genome shotgun (WGS) entry which is preliminary data.</text>
</comment>
<keyword evidence="2" id="KW-0813">Transport</keyword>
<evidence type="ECO:0000256" key="1">
    <source>
        <dbReference type="ARBA" id="ARBA00004141"/>
    </source>
</evidence>
<dbReference type="GO" id="GO:0005886">
    <property type="term" value="C:plasma membrane"/>
    <property type="evidence" value="ECO:0007669"/>
    <property type="project" value="TreeGrafter"/>
</dbReference>
<dbReference type="PRINTS" id="PR00447">
    <property type="entry name" value="NATRESASSCMP"/>
</dbReference>